<dbReference type="Proteomes" id="UP000032141">
    <property type="component" value="Chromosome C9"/>
</dbReference>
<reference evidence="3" key="2">
    <citation type="submission" date="2015-03" db="UniProtKB">
        <authorList>
            <consortium name="EnsemblPlants"/>
        </authorList>
    </citation>
    <scope>IDENTIFICATION</scope>
</reference>
<dbReference type="PROSITE" id="PS50102">
    <property type="entry name" value="RRM"/>
    <property type="match status" value="1"/>
</dbReference>
<keyword evidence="4" id="KW-1185">Reference proteome</keyword>
<dbReference type="AlphaFoldDB" id="A0A0D3E9V4"/>
<dbReference type="InterPro" id="IPR012677">
    <property type="entry name" value="Nucleotide-bd_a/b_plait_sf"/>
</dbReference>
<reference evidence="3 4" key="1">
    <citation type="journal article" date="2014" name="Genome Biol.">
        <title>Transcriptome and methylome profiling reveals relics of genome dominance in the mesopolyploid Brassica oleracea.</title>
        <authorList>
            <person name="Parkin I.A."/>
            <person name="Koh C."/>
            <person name="Tang H."/>
            <person name="Robinson S.J."/>
            <person name="Kagale S."/>
            <person name="Clarke W.E."/>
            <person name="Town C.D."/>
            <person name="Nixon J."/>
            <person name="Krishnakumar V."/>
            <person name="Bidwell S.L."/>
            <person name="Denoeud F."/>
            <person name="Belcram H."/>
            <person name="Links M.G."/>
            <person name="Just J."/>
            <person name="Clarke C."/>
            <person name="Bender T."/>
            <person name="Huebert T."/>
            <person name="Mason A.S."/>
            <person name="Pires J.C."/>
            <person name="Barker G."/>
            <person name="Moore J."/>
            <person name="Walley P.G."/>
            <person name="Manoli S."/>
            <person name="Batley J."/>
            <person name="Edwards D."/>
            <person name="Nelson M.N."/>
            <person name="Wang X."/>
            <person name="Paterson A.H."/>
            <person name="King G."/>
            <person name="Bancroft I."/>
            <person name="Chalhoub B."/>
            <person name="Sharpe A.G."/>
        </authorList>
    </citation>
    <scope>NUCLEOTIDE SEQUENCE</scope>
    <source>
        <strain evidence="3 4">cv. TO1000</strain>
    </source>
</reference>
<dbReference type="Gramene" id="Bo9g097520.1">
    <property type="protein sequence ID" value="Bo9g097520.1"/>
    <property type="gene ID" value="Bo9g097520"/>
</dbReference>
<evidence type="ECO:0000313" key="4">
    <source>
        <dbReference type="Proteomes" id="UP000032141"/>
    </source>
</evidence>
<dbReference type="SUPFAM" id="SSF54928">
    <property type="entry name" value="RNA-binding domain, RBD"/>
    <property type="match status" value="1"/>
</dbReference>
<evidence type="ECO:0000256" key="1">
    <source>
        <dbReference type="PROSITE-ProRule" id="PRU00176"/>
    </source>
</evidence>
<proteinExistence type="predicted"/>
<dbReference type="EnsemblPlants" id="Bo9g097520.1">
    <property type="protein sequence ID" value="Bo9g097520.1"/>
    <property type="gene ID" value="Bo9g097520"/>
</dbReference>
<accession>A0A0D3E9V4</accession>
<dbReference type="HOGENOM" id="CLU_1837919_0_0_1"/>
<dbReference type="Gene3D" id="3.30.70.330">
    <property type="match status" value="1"/>
</dbReference>
<name>A0A0D3E9V4_BRAOL</name>
<evidence type="ECO:0000259" key="2">
    <source>
        <dbReference type="PROSITE" id="PS50102"/>
    </source>
</evidence>
<dbReference type="InterPro" id="IPR035979">
    <property type="entry name" value="RBD_domain_sf"/>
</dbReference>
<feature type="domain" description="RRM" evidence="2">
    <location>
        <begin position="80"/>
        <end position="140"/>
    </location>
</feature>
<dbReference type="Pfam" id="PF00076">
    <property type="entry name" value="RRM_1"/>
    <property type="match status" value="1"/>
</dbReference>
<keyword evidence="1" id="KW-0694">RNA-binding</keyword>
<dbReference type="InterPro" id="IPR000504">
    <property type="entry name" value="RRM_dom"/>
</dbReference>
<protein>
    <recommendedName>
        <fullName evidence="2">RRM domain-containing protein</fullName>
    </recommendedName>
</protein>
<evidence type="ECO:0000313" key="3">
    <source>
        <dbReference type="EnsemblPlants" id="Bo9g097520.1"/>
    </source>
</evidence>
<organism evidence="3 4">
    <name type="scientific">Brassica oleracea var. oleracea</name>
    <dbReference type="NCBI Taxonomy" id="109376"/>
    <lineage>
        <taxon>Eukaryota</taxon>
        <taxon>Viridiplantae</taxon>
        <taxon>Streptophyta</taxon>
        <taxon>Embryophyta</taxon>
        <taxon>Tracheophyta</taxon>
        <taxon>Spermatophyta</taxon>
        <taxon>Magnoliopsida</taxon>
        <taxon>eudicotyledons</taxon>
        <taxon>Gunneridae</taxon>
        <taxon>Pentapetalae</taxon>
        <taxon>rosids</taxon>
        <taxon>malvids</taxon>
        <taxon>Brassicales</taxon>
        <taxon>Brassicaceae</taxon>
        <taxon>Brassiceae</taxon>
        <taxon>Brassica</taxon>
    </lineage>
</organism>
<sequence>MYCVKKSELLDRESEDPAVRLALGETKVISETKEAFAKAGVNVTSLEEFATGKELAQMFGKFGRLDKIILPPTKTMVLSNVLYVKSLSFETTEDGLKMIIKHVKKGKCLSTGYRFVEFDSIETATSVYRDLRETVLDGTV</sequence>
<dbReference type="GO" id="GO:0003723">
    <property type="term" value="F:RNA binding"/>
    <property type="evidence" value="ECO:0007669"/>
    <property type="project" value="UniProtKB-UniRule"/>
</dbReference>
<dbReference type="eggNOG" id="KOG0110">
    <property type="taxonomic scope" value="Eukaryota"/>
</dbReference>
<dbReference type="STRING" id="109376.A0A0D3E9V4"/>